<accession>A0ABN8NQK8</accession>
<feature type="coiled-coil region" evidence="8">
    <location>
        <begin position="166"/>
        <end position="197"/>
    </location>
</feature>
<evidence type="ECO:0000256" key="7">
    <source>
        <dbReference type="ARBA" id="ARBA00023054"/>
    </source>
</evidence>
<reference evidence="10 11" key="1">
    <citation type="submission" date="2022-05" db="EMBL/GenBank/DDBJ databases">
        <authorList>
            <consortium name="Genoscope - CEA"/>
            <person name="William W."/>
        </authorList>
    </citation>
    <scope>NUCLEOTIDE SEQUENCE [LARGE SCALE GENOMIC DNA]</scope>
</reference>
<protein>
    <recommendedName>
        <fullName evidence="4">RAB6-interacting golgin</fullName>
    </recommendedName>
</protein>
<name>A0ABN8NQK8_9CNID</name>
<evidence type="ECO:0000256" key="9">
    <source>
        <dbReference type="SAM" id="MobiDB-lite"/>
    </source>
</evidence>
<comment type="subcellular location">
    <subcellularLocation>
        <location evidence="1">Cytoplasm</location>
    </subcellularLocation>
    <subcellularLocation>
        <location evidence="2">Golgi apparatus</location>
    </subcellularLocation>
</comment>
<keyword evidence="7 8" id="KW-0175">Coiled coil</keyword>
<keyword evidence="11" id="KW-1185">Reference proteome</keyword>
<evidence type="ECO:0000256" key="4">
    <source>
        <dbReference type="ARBA" id="ARBA00014130"/>
    </source>
</evidence>
<keyword evidence="5" id="KW-0963">Cytoplasm</keyword>
<feature type="coiled-coil region" evidence="8">
    <location>
        <begin position="227"/>
        <end position="301"/>
    </location>
</feature>
<sequence>MSSWAGFTDEELSRLRQQNVPEGDTSFGGRKKATINSAKRQRPREKIRSRTPSSEVKPPLDGRKENAEEKSSTLGRNRTASDSNEKAARQIETRDEERENSSPECERRVYKNKEIPEEAPPQRKDVQKTDNLQESKGTEVDYVAEKDAINDLPEIIDESDRIQAIELSALEKMQEKQKQIEQENKRKKAALQETIKKRYQKTQAEAQTLSLVQKELSHLDSLLSADVAILRDKIEESSREYLQAQKRYEKAEHEFVEAKMDLHRKTERKDLLTEHLYTIIRENELRKARKLEELMAKLNVSPDHIPLVQQTDFLEVGNDESRTKQDSAEISVLQEEKASVPKQGMDSESKDSCQVTSGEGTTTSKENTEGNTPGDSGNDGLEESDDTVTS</sequence>
<evidence type="ECO:0000256" key="3">
    <source>
        <dbReference type="ARBA" id="ARBA00005599"/>
    </source>
</evidence>
<feature type="compositionally biased region" description="Basic residues" evidence="9">
    <location>
        <begin position="29"/>
        <end position="49"/>
    </location>
</feature>
<feature type="region of interest" description="Disordered" evidence="9">
    <location>
        <begin position="1"/>
        <end position="139"/>
    </location>
</feature>
<feature type="compositionally biased region" description="Basic and acidic residues" evidence="9">
    <location>
        <begin position="83"/>
        <end position="139"/>
    </location>
</feature>
<feature type="compositionally biased region" description="Basic and acidic residues" evidence="9">
    <location>
        <begin position="334"/>
        <end position="351"/>
    </location>
</feature>
<evidence type="ECO:0000313" key="10">
    <source>
        <dbReference type="EMBL" id="CAH3114450.1"/>
    </source>
</evidence>
<evidence type="ECO:0000256" key="1">
    <source>
        <dbReference type="ARBA" id="ARBA00004496"/>
    </source>
</evidence>
<dbReference type="EMBL" id="CALNXK010000027">
    <property type="protein sequence ID" value="CAH3114450.1"/>
    <property type="molecule type" value="Genomic_DNA"/>
</dbReference>
<keyword evidence="6" id="KW-0333">Golgi apparatus</keyword>
<comment type="similarity">
    <text evidence="3">Belongs to the GORAB family.</text>
</comment>
<evidence type="ECO:0000256" key="2">
    <source>
        <dbReference type="ARBA" id="ARBA00004555"/>
    </source>
</evidence>
<organism evidence="10 11">
    <name type="scientific">Porites lobata</name>
    <dbReference type="NCBI Taxonomy" id="104759"/>
    <lineage>
        <taxon>Eukaryota</taxon>
        <taxon>Metazoa</taxon>
        <taxon>Cnidaria</taxon>
        <taxon>Anthozoa</taxon>
        <taxon>Hexacorallia</taxon>
        <taxon>Scleractinia</taxon>
        <taxon>Fungiina</taxon>
        <taxon>Poritidae</taxon>
        <taxon>Porites</taxon>
    </lineage>
</organism>
<dbReference type="InterPro" id="IPR007033">
    <property type="entry name" value="GORAB"/>
</dbReference>
<dbReference type="Proteomes" id="UP001159405">
    <property type="component" value="Unassembled WGS sequence"/>
</dbReference>
<feature type="compositionally biased region" description="Basic and acidic residues" evidence="9">
    <location>
        <begin position="58"/>
        <end position="71"/>
    </location>
</feature>
<proteinExistence type="inferred from homology"/>
<gene>
    <name evidence="10" type="ORF">PLOB_00022920</name>
</gene>
<comment type="caution">
    <text evidence="10">The sequence shown here is derived from an EMBL/GenBank/DDBJ whole genome shotgun (WGS) entry which is preliminary data.</text>
</comment>
<dbReference type="PANTHER" id="PTHR21470:SF2">
    <property type="entry name" value="RAB6-INTERACTING GOLGIN"/>
    <property type="match status" value="1"/>
</dbReference>
<feature type="compositionally biased region" description="Polar residues" evidence="9">
    <location>
        <begin position="72"/>
        <end position="82"/>
    </location>
</feature>
<evidence type="ECO:0000256" key="8">
    <source>
        <dbReference type="SAM" id="Coils"/>
    </source>
</evidence>
<evidence type="ECO:0000256" key="5">
    <source>
        <dbReference type="ARBA" id="ARBA00022490"/>
    </source>
</evidence>
<dbReference type="Pfam" id="PF04949">
    <property type="entry name" value="Transcrip_act"/>
    <property type="match status" value="1"/>
</dbReference>
<evidence type="ECO:0000256" key="6">
    <source>
        <dbReference type="ARBA" id="ARBA00023034"/>
    </source>
</evidence>
<feature type="compositionally biased region" description="Polar residues" evidence="9">
    <location>
        <begin position="352"/>
        <end position="375"/>
    </location>
</feature>
<dbReference type="PANTHER" id="PTHR21470">
    <property type="entry name" value="RAB6-INTERACTING PROTEIN GORAB"/>
    <property type="match status" value="1"/>
</dbReference>
<feature type="region of interest" description="Disordered" evidence="9">
    <location>
        <begin position="316"/>
        <end position="390"/>
    </location>
</feature>
<feature type="compositionally biased region" description="Acidic residues" evidence="9">
    <location>
        <begin position="380"/>
        <end position="390"/>
    </location>
</feature>
<evidence type="ECO:0000313" key="11">
    <source>
        <dbReference type="Proteomes" id="UP001159405"/>
    </source>
</evidence>